<evidence type="ECO:0000313" key="2">
    <source>
        <dbReference type="Proteomes" id="UP000253551"/>
    </source>
</evidence>
<evidence type="ECO:0008006" key="3">
    <source>
        <dbReference type="Google" id="ProtNLM"/>
    </source>
</evidence>
<protein>
    <recommendedName>
        <fullName evidence="3">OB domain-containing protein</fullName>
    </recommendedName>
</protein>
<sequence>MSKVPSAKIVLLKDLSGCQLGESVRVTGIWTRYDADKSIAVIQYNDIEVEIDISQAQDQTILPEGDVVQCLGEIEKKTSDITRIHARIIRSVNTLDMELYERAVELRNKII</sequence>
<reference evidence="1 2" key="1">
    <citation type="journal article" date="2018" name="G3 (Bethesda)">
        <title>Phylogenetic and Phylogenomic Definition of Rhizopus Species.</title>
        <authorList>
            <person name="Gryganskyi A.P."/>
            <person name="Golan J."/>
            <person name="Dolatabadi S."/>
            <person name="Mondo S."/>
            <person name="Robb S."/>
            <person name="Idnurm A."/>
            <person name="Muszewska A."/>
            <person name="Steczkiewicz K."/>
            <person name="Masonjones S."/>
            <person name="Liao H.L."/>
            <person name="Gajdeczka M.T."/>
            <person name="Anike F."/>
            <person name="Vuek A."/>
            <person name="Anishchenko I.M."/>
            <person name="Voigt K."/>
            <person name="de Hoog G.S."/>
            <person name="Smith M.E."/>
            <person name="Heitman J."/>
            <person name="Vilgalys R."/>
            <person name="Stajich J.E."/>
        </authorList>
    </citation>
    <scope>NUCLEOTIDE SEQUENCE [LARGE SCALE GENOMIC DNA]</scope>
    <source>
        <strain evidence="1 2">LSU 92-RS-03</strain>
    </source>
</reference>
<dbReference type="STRING" id="4846.A0A367IT47"/>
<dbReference type="GO" id="GO:0003697">
    <property type="term" value="F:single-stranded DNA binding"/>
    <property type="evidence" value="ECO:0007669"/>
    <property type="project" value="InterPro"/>
</dbReference>
<accession>A0A367IT47</accession>
<dbReference type="OrthoDB" id="342190at2759"/>
<organism evidence="1 2">
    <name type="scientific">Rhizopus stolonifer</name>
    <name type="common">Rhizopus nigricans</name>
    <dbReference type="NCBI Taxonomy" id="4846"/>
    <lineage>
        <taxon>Eukaryota</taxon>
        <taxon>Fungi</taxon>
        <taxon>Fungi incertae sedis</taxon>
        <taxon>Mucoromycota</taxon>
        <taxon>Mucoromycotina</taxon>
        <taxon>Mucoromycetes</taxon>
        <taxon>Mucorales</taxon>
        <taxon>Mucorineae</taxon>
        <taxon>Rhizopodaceae</taxon>
        <taxon>Rhizopus</taxon>
    </lineage>
</organism>
<dbReference type="GO" id="GO:1990879">
    <property type="term" value="C:CST complex"/>
    <property type="evidence" value="ECO:0007669"/>
    <property type="project" value="InterPro"/>
</dbReference>
<name>A0A367IT47_RHIST</name>
<dbReference type="Pfam" id="PF15490">
    <property type="entry name" value="Ten1_2"/>
    <property type="match status" value="1"/>
</dbReference>
<keyword evidence="2" id="KW-1185">Reference proteome</keyword>
<dbReference type="Proteomes" id="UP000253551">
    <property type="component" value="Unassembled WGS sequence"/>
</dbReference>
<dbReference type="AlphaFoldDB" id="A0A367IT47"/>
<dbReference type="InterPro" id="IPR029146">
    <property type="entry name" value="Ten1_animal_plant"/>
</dbReference>
<dbReference type="InterPro" id="IPR012340">
    <property type="entry name" value="NA-bd_OB-fold"/>
</dbReference>
<evidence type="ECO:0000313" key="1">
    <source>
        <dbReference type="EMBL" id="RCH80857.1"/>
    </source>
</evidence>
<gene>
    <name evidence="1" type="ORF">CU098_008427</name>
</gene>
<comment type="caution">
    <text evidence="1">The sequence shown here is derived from an EMBL/GenBank/DDBJ whole genome shotgun (WGS) entry which is preliminary data.</text>
</comment>
<dbReference type="Gene3D" id="2.40.50.140">
    <property type="entry name" value="Nucleic acid-binding proteins"/>
    <property type="match status" value="1"/>
</dbReference>
<dbReference type="EMBL" id="PJQM01005786">
    <property type="protein sequence ID" value="RCH80857.1"/>
    <property type="molecule type" value="Genomic_DNA"/>
</dbReference>
<proteinExistence type="predicted"/>